<evidence type="ECO:0000256" key="2">
    <source>
        <dbReference type="ARBA" id="ARBA00034809"/>
    </source>
</evidence>
<dbReference type="PANTHER" id="PTHR21308:SF1">
    <property type="entry name" value="PHYTANOYL-COA DIOXYGENASE, PEROXISOMAL"/>
    <property type="match status" value="1"/>
</dbReference>
<name>K1PN14_MAGGI</name>
<gene>
    <name evidence="5" type="ORF">CGI_10000086</name>
</gene>
<evidence type="ECO:0000256" key="4">
    <source>
        <dbReference type="ARBA" id="ARBA00034924"/>
    </source>
</evidence>
<dbReference type="EMBL" id="JH821403">
    <property type="protein sequence ID" value="EKC17880.1"/>
    <property type="molecule type" value="Genomic_DNA"/>
</dbReference>
<dbReference type="EC" id="1.14.11.18" evidence="2"/>
<dbReference type="PANTHER" id="PTHR21308">
    <property type="entry name" value="PHYTANOYL-COA ALPHA-HYDROXYLASE"/>
    <property type="match status" value="1"/>
</dbReference>
<sequence>MPYQPSPASSGAVHSGLQSFRYTLDNPVLSYEQRKFYEDNGYIVIRNLVPKEKLDVYRERFEQICRREVEVPGLTIMRDVAIARSEFVPGEQAVTKLQEFQNDDVLFGYCELPEVLKLIKNILLSYV</sequence>
<proteinExistence type="inferred from homology"/>
<protein>
    <recommendedName>
        <fullName evidence="2">phytanoyl-CoA dioxygenase</fullName>
        <ecNumber evidence="2">1.14.11.18</ecNumber>
    </recommendedName>
    <alternativeName>
        <fullName evidence="3">Phytanic acid oxidase</fullName>
    </alternativeName>
    <alternativeName>
        <fullName evidence="4">Phytanoyl-CoA alpha-hydroxylase</fullName>
    </alternativeName>
</protein>
<dbReference type="AlphaFoldDB" id="K1PN14"/>
<dbReference type="Gene3D" id="2.60.120.620">
    <property type="entry name" value="q2cbj1_9rhob like domain"/>
    <property type="match status" value="1"/>
</dbReference>
<dbReference type="InterPro" id="IPR008775">
    <property type="entry name" value="Phytyl_CoA_dOase-like"/>
</dbReference>
<evidence type="ECO:0000256" key="1">
    <source>
        <dbReference type="ARBA" id="ARBA00005830"/>
    </source>
</evidence>
<dbReference type="HOGENOM" id="CLU_161574_0_0_1"/>
<keyword evidence="5" id="KW-0560">Oxidoreductase</keyword>
<comment type="similarity">
    <text evidence="1">Belongs to the PhyH family.</text>
</comment>
<accession>K1PN14</accession>
<dbReference type="GO" id="GO:0001561">
    <property type="term" value="P:fatty acid alpha-oxidation"/>
    <property type="evidence" value="ECO:0007669"/>
    <property type="project" value="InterPro"/>
</dbReference>
<dbReference type="InParanoid" id="K1PN14"/>
<dbReference type="Pfam" id="PF05721">
    <property type="entry name" value="PhyH"/>
    <property type="match status" value="1"/>
</dbReference>
<dbReference type="SUPFAM" id="SSF51197">
    <property type="entry name" value="Clavaminate synthase-like"/>
    <property type="match status" value="1"/>
</dbReference>
<reference evidence="5" key="1">
    <citation type="journal article" date="2012" name="Nature">
        <title>The oyster genome reveals stress adaptation and complexity of shell formation.</title>
        <authorList>
            <person name="Zhang G."/>
            <person name="Fang X."/>
            <person name="Guo X."/>
            <person name="Li L."/>
            <person name="Luo R."/>
            <person name="Xu F."/>
            <person name="Yang P."/>
            <person name="Zhang L."/>
            <person name="Wang X."/>
            <person name="Qi H."/>
            <person name="Xiong Z."/>
            <person name="Que H."/>
            <person name="Xie Y."/>
            <person name="Holland P.W."/>
            <person name="Paps J."/>
            <person name="Zhu Y."/>
            <person name="Wu F."/>
            <person name="Chen Y."/>
            <person name="Wang J."/>
            <person name="Peng C."/>
            <person name="Meng J."/>
            <person name="Yang L."/>
            <person name="Liu J."/>
            <person name="Wen B."/>
            <person name="Zhang N."/>
            <person name="Huang Z."/>
            <person name="Zhu Q."/>
            <person name="Feng Y."/>
            <person name="Mount A."/>
            <person name="Hedgecock D."/>
            <person name="Xu Z."/>
            <person name="Liu Y."/>
            <person name="Domazet-Loso T."/>
            <person name="Du Y."/>
            <person name="Sun X."/>
            <person name="Zhang S."/>
            <person name="Liu B."/>
            <person name="Cheng P."/>
            <person name="Jiang X."/>
            <person name="Li J."/>
            <person name="Fan D."/>
            <person name="Wang W."/>
            <person name="Fu W."/>
            <person name="Wang T."/>
            <person name="Wang B."/>
            <person name="Zhang J."/>
            <person name="Peng Z."/>
            <person name="Li Y."/>
            <person name="Li N."/>
            <person name="Wang J."/>
            <person name="Chen M."/>
            <person name="He Y."/>
            <person name="Tan F."/>
            <person name="Song X."/>
            <person name="Zheng Q."/>
            <person name="Huang R."/>
            <person name="Yang H."/>
            <person name="Du X."/>
            <person name="Chen L."/>
            <person name="Yang M."/>
            <person name="Gaffney P.M."/>
            <person name="Wang S."/>
            <person name="Luo L."/>
            <person name="She Z."/>
            <person name="Ming Y."/>
            <person name="Huang W."/>
            <person name="Zhang S."/>
            <person name="Huang B."/>
            <person name="Zhang Y."/>
            <person name="Qu T."/>
            <person name="Ni P."/>
            <person name="Miao G."/>
            <person name="Wang J."/>
            <person name="Wang Q."/>
            <person name="Steinberg C.E."/>
            <person name="Wang H."/>
            <person name="Li N."/>
            <person name="Qian L."/>
            <person name="Zhang G."/>
            <person name="Li Y."/>
            <person name="Yang H."/>
            <person name="Liu X."/>
            <person name="Wang J."/>
            <person name="Yin Y."/>
            <person name="Wang J."/>
        </authorList>
    </citation>
    <scope>NUCLEOTIDE SEQUENCE [LARGE SCALE GENOMIC DNA]</scope>
    <source>
        <strain evidence="5">05x7-T-G4-1.051#20</strain>
    </source>
</reference>
<dbReference type="InterPro" id="IPR047128">
    <property type="entry name" value="PhyH"/>
</dbReference>
<dbReference type="GO" id="GO:0048244">
    <property type="term" value="F:phytanoyl-CoA dioxygenase activity"/>
    <property type="evidence" value="ECO:0007669"/>
    <property type="project" value="UniProtKB-EC"/>
</dbReference>
<evidence type="ECO:0000256" key="3">
    <source>
        <dbReference type="ARBA" id="ARBA00034921"/>
    </source>
</evidence>
<organism evidence="5">
    <name type="scientific">Magallana gigas</name>
    <name type="common">Pacific oyster</name>
    <name type="synonym">Crassostrea gigas</name>
    <dbReference type="NCBI Taxonomy" id="29159"/>
    <lineage>
        <taxon>Eukaryota</taxon>
        <taxon>Metazoa</taxon>
        <taxon>Spiralia</taxon>
        <taxon>Lophotrochozoa</taxon>
        <taxon>Mollusca</taxon>
        <taxon>Bivalvia</taxon>
        <taxon>Autobranchia</taxon>
        <taxon>Pteriomorphia</taxon>
        <taxon>Ostreida</taxon>
        <taxon>Ostreoidea</taxon>
        <taxon>Ostreidae</taxon>
        <taxon>Magallana</taxon>
    </lineage>
</organism>
<evidence type="ECO:0000313" key="5">
    <source>
        <dbReference type="EMBL" id="EKC17880.1"/>
    </source>
</evidence>
<keyword evidence="5" id="KW-0223">Dioxygenase</keyword>